<sequence>MRVETMVLSGVAAAGLLLGWWLTSPRFIGFLAARRLRRLKAVARSLSPMLADEPDPLANIVVINRAEPTPVPLQRSAELPPGDNVDTLTRPIVN</sequence>
<dbReference type="AlphaFoldDB" id="A0A3E0I0I9"/>
<name>A0A3E0I0I9_9PSEU</name>
<feature type="region of interest" description="Disordered" evidence="1">
    <location>
        <begin position="72"/>
        <end position="94"/>
    </location>
</feature>
<keyword evidence="3" id="KW-1185">Reference proteome</keyword>
<dbReference type="OrthoDB" id="9871160at2"/>
<dbReference type="Proteomes" id="UP000256269">
    <property type="component" value="Unassembled WGS sequence"/>
</dbReference>
<organism evidence="2 3">
    <name type="scientific">Kutzneria buriramensis</name>
    <dbReference type="NCBI Taxonomy" id="1045776"/>
    <lineage>
        <taxon>Bacteria</taxon>
        <taxon>Bacillati</taxon>
        <taxon>Actinomycetota</taxon>
        <taxon>Actinomycetes</taxon>
        <taxon>Pseudonocardiales</taxon>
        <taxon>Pseudonocardiaceae</taxon>
        <taxon>Kutzneria</taxon>
    </lineage>
</organism>
<dbReference type="RefSeq" id="WP_116174207.1">
    <property type="nucleotide sequence ID" value="NZ_CP144375.1"/>
</dbReference>
<evidence type="ECO:0000313" key="2">
    <source>
        <dbReference type="EMBL" id="REH52244.1"/>
    </source>
</evidence>
<evidence type="ECO:0000256" key="1">
    <source>
        <dbReference type="SAM" id="MobiDB-lite"/>
    </source>
</evidence>
<protein>
    <submittedName>
        <fullName evidence="2">Uncharacterized protein</fullName>
    </submittedName>
</protein>
<evidence type="ECO:0000313" key="3">
    <source>
        <dbReference type="Proteomes" id="UP000256269"/>
    </source>
</evidence>
<proteinExistence type="predicted"/>
<reference evidence="2 3" key="1">
    <citation type="submission" date="2018-08" db="EMBL/GenBank/DDBJ databases">
        <title>Genomic Encyclopedia of Archaeal and Bacterial Type Strains, Phase II (KMG-II): from individual species to whole genera.</title>
        <authorList>
            <person name="Goeker M."/>
        </authorList>
    </citation>
    <scope>NUCLEOTIDE SEQUENCE [LARGE SCALE GENOMIC DNA]</scope>
    <source>
        <strain evidence="2 3">DSM 45791</strain>
    </source>
</reference>
<gene>
    <name evidence="2" type="ORF">BCF44_103696</name>
</gene>
<accession>A0A3E0I0I9</accession>
<comment type="caution">
    <text evidence="2">The sequence shown here is derived from an EMBL/GenBank/DDBJ whole genome shotgun (WGS) entry which is preliminary data.</text>
</comment>
<dbReference type="EMBL" id="QUNO01000003">
    <property type="protein sequence ID" value="REH52244.1"/>
    <property type="molecule type" value="Genomic_DNA"/>
</dbReference>